<feature type="compositionally biased region" description="Polar residues" evidence="1">
    <location>
        <begin position="122"/>
        <end position="131"/>
    </location>
</feature>
<comment type="caution">
    <text evidence="2">The sequence shown here is derived from an EMBL/GenBank/DDBJ whole genome shotgun (WGS) entry which is preliminary data.</text>
</comment>
<dbReference type="AlphaFoldDB" id="A0A8J5CMV1"/>
<keyword evidence="3" id="KW-1185">Reference proteome</keyword>
<dbReference type="EMBL" id="JACEEZ010019195">
    <property type="protein sequence ID" value="KAG0715980.1"/>
    <property type="molecule type" value="Genomic_DNA"/>
</dbReference>
<proteinExistence type="predicted"/>
<dbReference type="Proteomes" id="UP000770661">
    <property type="component" value="Unassembled WGS sequence"/>
</dbReference>
<gene>
    <name evidence="2" type="ORF">GWK47_001174</name>
</gene>
<accession>A0A8J5CMV1</accession>
<evidence type="ECO:0000256" key="1">
    <source>
        <dbReference type="SAM" id="MobiDB-lite"/>
    </source>
</evidence>
<name>A0A8J5CMV1_CHIOP</name>
<feature type="region of interest" description="Disordered" evidence="1">
    <location>
        <begin position="101"/>
        <end position="131"/>
    </location>
</feature>
<evidence type="ECO:0000313" key="2">
    <source>
        <dbReference type="EMBL" id="KAG0715980.1"/>
    </source>
</evidence>
<reference evidence="2" key="1">
    <citation type="submission" date="2020-07" db="EMBL/GenBank/DDBJ databases">
        <title>The High-quality genome of the commercially important snow crab, Chionoecetes opilio.</title>
        <authorList>
            <person name="Jeong J.-H."/>
            <person name="Ryu S."/>
        </authorList>
    </citation>
    <scope>NUCLEOTIDE SEQUENCE</scope>
    <source>
        <strain evidence="2">MADBK_172401_WGS</strain>
        <tissue evidence="2">Digestive gland</tissue>
    </source>
</reference>
<sequence length="131" mass="14596">MAGRNGQEINVAVVQVETETRGHVGDWGSKLLYKARTGTLEVNGRNRELENQNSNDLKLEKCQWSLAVLTQRSKVNLKKHYEKMHSAMLQCVRTAFDGASKRGCPKAREDELPAKRVAASSAWRSPSAGRT</sequence>
<evidence type="ECO:0000313" key="3">
    <source>
        <dbReference type="Proteomes" id="UP000770661"/>
    </source>
</evidence>
<protein>
    <submittedName>
        <fullName evidence="2">Uncharacterized protein</fullName>
    </submittedName>
</protein>
<organism evidence="2 3">
    <name type="scientific">Chionoecetes opilio</name>
    <name type="common">Atlantic snow crab</name>
    <name type="synonym">Cancer opilio</name>
    <dbReference type="NCBI Taxonomy" id="41210"/>
    <lineage>
        <taxon>Eukaryota</taxon>
        <taxon>Metazoa</taxon>
        <taxon>Ecdysozoa</taxon>
        <taxon>Arthropoda</taxon>
        <taxon>Crustacea</taxon>
        <taxon>Multicrustacea</taxon>
        <taxon>Malacostraca</taxon>
        <taxon>Eumalacostraca</taxon>
        <taxon>Eucarida</taxon>
        <taxon>Decapoda</taxon>
        <taxon>Pleocyemata</taxon>
        <taxon>Brachyura</taxon>
        <taxon>Eubrachyura</taxon>
        <taxon>Majoidea</taxon>
        <taxon>Majidae</taxon>
        <taxon>Chionoecetes</taxon>
    </lineage>
</organism>
<dbReference type="OrthoDB" id="6382074at2759"/>